<feature type="transmembrane region" description="Helical" evidence="7">
    <location>
        <begin position="276"/>
        <end position="304"/>
    </location>
</feature>
<comment type="subcellular location">
    <subcellularLocation>
        <location evidence="1">Membrane</location>
        <topology evidence="1">Multi-pass membrane protein</topology>
    </subcellularLocation>
</comment>
<dbReference type="PANTHER" id="PTHR21716:SF4">
    <property type="entry name" value="TRANSMEMBRANE PROTEIN 245"/>
    <property type="match status" value="1"/>
</dbReference>
<dbReference type="PANTHER" id="PTHR21716">
    <property type="entry name" value="TRANSMEMBRANE PROTEIN"/>
    <property type="match status" value="1"/>
</dbReference>
<reference evidence="8 9" key="1">
    <citation type="submission" date="2016-10" db="EMBL/GenBank/DDBJ databases">
        <authorList>
            <person name="de Groot N.N."/>
        </authorList>
    </citation>
    <scope>NUCLEOTIDE SEQUENCE [LARGE SCALE GENOMIC DNA]</scope>
    <source>
        <strain evidence="8 9">CGMCC 1.10331</strain>
    </source>
</reference>
<feature type="transmembrane region" description="Helical" evidence="7">
    <location>
        <begin position="46"/>
        <end position="70"/>
    </location>
</feature>
<evidence type="ECO:0000256" key="2">
    <source>
        <dbReference type="ARBA" id="ARBA00009773"/>
    </source>
</evidence>
<keyword evidence="4 7" id="KW-1133">Transmembrane helix</keyword>
<organism evidence="8 9">
    <name type="scientific">Halobellus limi</name>
    <dbReference type="NCBI Taxonomy" id="699433"/>
    <lineage>
        <taxon>Archaea</taxon>
        <taxon>Methanobacteriati</taxon>
        <taxon>Methanobacteriota</taxon>
        <taxon>Stenosarchaea group</taxon>
        <taxon>Halobacteria</taxon>
        <taxon>Halobacteriales</taxon>
        <taxon>Haloferacaceae</taxon>
        <taxon>Halobellus</taxon>
    </lineage>
</organism>
<evidence type="ECO:0000313" key="9">
    <source>
        <dbReference type="Proteomes" id="UP000236740"/>
    </source>
</evidence>
<gene>
    <name evidence="8" type="ORF">SAMN04488133_1478</name>
</gene>
<feature type="transmembrane region" description="Helical" evidence="7">
    <location>
        <begin position="205"/>
        <end position="232"/>
    </location>
</feature>
<protein>
    <submittedName>
        <fullName evidence="8">Predicted PurR-regulated permease PerM</fullName>
    </submittedName>
</protein>
<evidence type="ECO:0000256" key="1">
    <source>
        <dbReference type="ARBA" id="ARBA00004141"/>
    </source>
</evidence>
<keyword evidence="5 7" id="KW-0472">Membrane</keyword>
<dbReference type="AlphaFoldDB" id="A0A1H5X327"/>
<feature type="compositionally biased region" description="Acidic residues" evidence="6">
    <location>
        <begin position="330"/>
        <end position="373"/>
    </location>
</feature>
<sequence length="385" mass="40273">MFVLVGAAAALLLQSVLGTVFFAVTVAYLLWPIRRGLVARGLSHRAASGVATLGAFLMAVLVFVPLAVVVYLRFESFVALIGLLPAELHLDVFGFQYAVTLEALTSVVVDVVERSARRAAAAAPVLVLKATLFVFLVYSLLSYGEDAQQAVTALVPPGYHDAAAALNRRTRETLFAIYVLQAATALGTFVLAVPVFFALGYDSVVTLATVSAVLQFVPVVGPSVLLAGLAAYHVAVGELLRAVLVFFVGGLVIALLPDVLIRPRLARETADIPGSLYFVGFFGGVLTLGPIGVVAGPLVVGLFVESAALLSSELHPADRGSAAGGVSEPDGNDGDDATEDDHDTVDGEDTGDGDDREDGEDTGDGDDREDGENTDDHDTVDSDRF</sequence>
<feature type="region of interest" description="Disordered" evidence="6">
    <location>
        <begin position="318"/>
        <end position="385"/>
    </location>
</feature>
<dbReference type="InterPro" id="IPR002549">
    <property type="entry name" value="AI-2E-like"/>
</dbReference>
<evidence type="ECO:0000313" key="8">
    <source>
        <dbReference type="EMBL" id="SEG06148.1"/>
    </source>
</evidence>
<comment type="similarity">
    <text evidence="2">Belongs to the autoinducer-2 exporter (AI-2E) (TC 2.A.86) family.</text>
</comment>
<feature type="compositionally biased region" description="Basic and acidic residues" evidence="6">
    <location>
        <begin position="374"/>
        <end position="385"/>
    </location>
</feature>
<feature type="transmembrane region" description="Helical" evidence="7">
    <location>
        <begin position="77"/>
        <end position="99"/>
    </location>
</feature>
<accession>A0A1H5X327</accession>
<proteinExistence type="inferred from homology"/>
<evidence type="ECO:0000256" key="6">
    <source>
        <dbReference type="SAM" id="MobiDB-lite"/>
    </source>
</evidence>
<dbReference type="Proteomes" id="UP000236740">
    <property type="component" value="Unassembled WGS sequence"/>
</dbReference>
<dbReference type="Pfam" id="PF01594">
    <property type="entry name" value="AI-2E_transport"/>
    <property type="match status" value="1"/>
</dbReference>
<evidence type="ECO:0000256" key="5">
    <source>
        <dbReference type="ARBA" id="ARBA00023136"/>
    </source>
</evidence>
<evidence type="ECO:0000256" key="3">
    <source>
        <dbReference type="ARBA" id="ARBA00022692"/>
    </source>
</evidence>
<name>A0A1H5X327_9EURY</name>
<evidence type="ECO:0000256" key="7">
    <source>
        <dbReference type="SAM" id="Phobius"/>
    </source>
</evidence>
<evidence type="ECO:0000256" key="4">
    <source>
        <dbReference type="ARBA" id="ARBA00022989"/>
    </source>
</evidence>
<feature type="transmembrane region" description="Helical" evidence="7">
    <location>
        <begin position="119"/>
        <end position="141"/>
    </location>
</feature>
<feature type="transmembrane region" description="Helical" evidence="7">
    <location>
        <begin position="239"/>
        <end position="256"/>
    </location>
</feature>
<dbReference type="GO" id="GO:0016020">
    <property type="term" value="C:membrane"/>
    <property type="evidence" value="ECO:0007669"/>
    <property type="project" value="UniProtKB-SubCell"/>
</dbReference>
<keyword evidence="3 7" id="KW-0812">Transmembrane</keyword>
<keyword evidence="9" id="KW-1185">Reference proteome</keyword>
<feature type="transmembrane region" description="Helical" evidence="7">
    <location>
        <begin position="175"/>
        <end position="199"/>
    </location>
</feature>
<dbReference type="EMBL" id="FNVN01000001">
    <property type="protein sequence ID" value="SEG06148.1"/>
    <property type="molecule type" value="Genomic_DNA"/>
</dbReference>